<dbReference type="Gene3D" id="2.60.40.1120">
    <property type="entry name" value="Carboxypeptidase-like, regulatory domain"/>
    <property type="match status" value="1"/>
</dbReference>
<dbReference type="Pfam" id="PF13620">
    <property type="entry name" value="CarboxypepD_reg"/>
    <property type="match status" value="1"/>
</dbReference>
<dbReference type="KEGG" id="pact:CA264_13450"/>
<keyword evidence="4 7" id="KW-0812">Transmembrane</keyword>
<evidence type="ECO:0000256" key="4">
    <source>
        <dbReference type="ARBA" id="ARBA00022692"/>
    </source>
</evidence>
<feature type="domain" description="TonB-dependent transporter Oar-like beta-barrel" evidence="9">
    <location>
        <begin position="278"/>
        <end position="345"/>
    </location>
</feature>
<keyword evidence="11" id="KW-1185">Reference proteome</keyword>
<dbReference type="GO" id="GO:0044718">
    <property type="term" value="P:siderophore transmembrane transport"/>
    <property type="evidence" value="ECO:0007669"/>
    <property type="project" value="TreeGrafter"/>
</dbReference>
<dbReference type="PROSITE" id="PS52016">
    <property type="entry name" value="TONB_DEPENDENT_REC_3"/>
    <property type="match status" value="1"/>
</dbReference>
<evidence type="ECO:0000259" key="8">
    <source>
        <dbReference type="Pfam" id="PF07715"/>
    </source>
</evidence>
<feature type="domain" description="TonB-dependent receptor plug" evidence="8">
    <location>
        <begin position="164"/>
        <end position="275"/>
    </location>
</feature>
<evidence type="ECO:0008006" key="12">
    <source>
        <dbReference type="Google" id="ProtNLM"/>
    </source>
</evidence>
<dbReference type="PANTHER" id="PTHR30069">
    <property type="entry name" value="TONB-DEPENDENT OUTER MEMBRANE RECEPTOR"/>
    <property type="match status" value="1"/>
</dbReference>
<keyword evidence="5 7" id="KW-0472">Membrane</keyword>
<evidence type="ECO:0000313" key="11">
    <source>
        <dbReference type="Proteomes" id="UP000266292"/>
    </source>
</evidence>
<evidence type="ECO:0000259" key="9">
    <source>
        <dbReference type="Pfam" id="PF25183"/>
    </source>
</evidence>
<comment type="subcellular location">
    <subcellularLocation>
        <location evidence="1 7">Cell outer membrane</location>
        <topology evidence="1 7">Multi-pass membrane protein</topology>
    </subcellularLocation>
</comment>
<dbReference type="Pfam" id="PF25183">
    <property type="entry name" value="OMP_b-brl_4"/>
    <property type="match status" value="2"/>
</dbReference>
<dbReference type="InterPro" id="IPR039426">
    <property type="entry name" value="TonB-dep_rcpt-like"/>
</dbReference>
<dbReference type="SUPFAM" id="SSF49464">
    <property type="entry name" value="Carboxypeptidase regulatory domain-like"/>
    <property type="match status" value="1"/>
</dbReference>
<dbReference type="InterPro" id="IPR057601">
    <property type="entry name" value="Oar-like_b-barrel"/>
</dbReference>
<proteinExistence type="inferred from homology"/>
<dbReference type="GO" id="GO:0009279">
    <property type="term" value="C:cell outer membrane"/>
    <property type="evidence" value="ECO:0007669"/>
    <property type="project" value="UniProtKB-SubCell"/>
</dbReference>
<organism evidence="10 11">
    <name type="scientific">Pontibacter actiniarum</name>
    <dbReference type="NCBI Taxonomy" id="323450"/>
    <lineage>
        <taxon>Bacteria</taxon>
        <taxon>Pseudomonadati</taxon>
        <taxon>Bacteroidota</taxon>
        <taxon>Cytophagia</taxon>
        <taxon>Cytophagales</taxon>
        <taxon>Hymenobacteraceae</taxon>
        <taxon>Pontibacter</taxon>
    </lineage>
</organism>
<evidence type="ECO:0000256" key="6">
    <source>
        <dbReference type="ARBA" id="ARBA00023237"/>
    </source>
</evidence>
<gene>
    <name evidence="10" type="ORF">CA264_13450</name>
</gene>
<dbReference type="AlphaFoldDB" id="A0A1X9YU11"/>
<evidence type="ECO:0000256" key="7">
    <source>
        <dbReference type="PROSITE-ProRule" id="PRU01360"/>
    </source>
</evidence>
<dbReference type="SUPFAM" id="SSF56935">
    <property type="entry name" value="Porins"/>
    <property type="match status" value="1"/>
</dbReference>
<dbReference type="Pfam" id="PF07715">
    <property type="entry name" value="Plug"/>
    <property type="match status" value="1"/>
</dbReference>
<protein>
    <recommendedName>
        <fullName evidence="12">TonB-dependent receptor</fullName>
    </recommendedName>
</protein>
<evidence type="ECO:0000256" key="3">
    <source>
        <dbReference type="ARBA" id="ARBA00022452"/>
    </source>
</evidence>
<keyword evidence="2 7" id="KW-0813">Transport</keyword>
<keyword evidence="6 7" id="KW-0998">Cell outer membrane</keyword>
<comment type="similarity">
    <text evidence="7">Belongs to the TonB-dependent receptor family.</text>
</comment>
<dbReference type="PANTHER" id="PTHR30069:SF46">
    <property type="entry name" value="OAR PROTEIN"/>
    <property type="match status" value="1"/>
</dbReference>
<dbReference type="STRING" id="709015.GCA_000472485_02729"/>
<reference evidence="11" key="1">
    <citation type="submission" date="2017-05" db="EMBL/GenBank/DDBJ databases">
        <authorList>
            <person name="Ray J."/>
            <person name="Price M."/>
            <person name="Deutschbauer A."/>
        </authorList>
    </citation>
    <scope>NUCLEOTIDE SEQUENCE [LARGE SCALE GENOMIC DNA]</scope>
    <source>
        <strain evidence="11">DSM 19842</strain>
    </source>
</reference>
<accession>A0A1X9YU11</accession>
<evidence type="ECO:0000313" key="10">
    <source>
        <dbReference type="EMBL" id="ARS36359.1"/>
    </source>
</evidence>
<dbReference type="InterPro" id="IPR036942">
    <property type="entry name" value="Beta-barrel_TonB_sf"/>
</dbReference>
<sequence>MKNFYNASLPTLNGIRRSKEQRVTAQHHKNFFKRFLLSSMLMLLFAAGVQAQVTTSGINGVVKDSQGETLIGATVQAIHQPSGTTYGTTTNAEGQFTIPNMRVGGPYTVNVSYIGFNTRTYNGLNLTLGNPLRLDVALEMQSNALSEVTIVSDKNSVISAQRNGTATNVSQEQISELPTISRSVQDFARLTPQASAMTNNSDGSPMGVTFAGQSNKFNQFTVDGANANDAFGLSASGTNGGQAAANPIPLESVQELQVLLSPYEVTQGGFTGGGINAVTKSGTNAFHGSAYTYYQNQDFIGEGVTTDLKYADFSKKTYGASLGGPILKNKLFFFANAERIESSTPLPFNPAEAGSGSKFDVETLQSIRDYVRNTYNYDLGGFTDINKEITSTSLFARLDWNISNKHKLTLRHSYIQGDNDALSRSANSITFANSGYTFSNNQNSSVIELNSNFDNNTSNVFRVTYNRIRDSRKTGLFPNVSIQSNSLNYNLGSDYSSARNSLDQDNFTLVDNFTIYKGAHTITIGTNNEFYNTNNVFLQNYYGSYTYKDVEVKDANGKVIGSIPAYQLFMENKKAPSNYYVGFSTKGGNDDAASVIHAAQFGLYAQDVWNVTDRFRLTYGLRVDMPVFFNKPDENELFNKSEFASKYDVATNKPPKTTLYYSPRVGFNLDVNGDGATQLRGGAGLFTGRVPFVWISNQYGGTGVASIRYSTTGSKSPDLRFEYDPTDTHLGSFIPSEYKTAATEINVTDRNFKFPQVFRTNLAVDQQLPWWGLVGTLEGMYTKTLNNIEYKNLNLKAPEGDVTIGNSTRPWYSSRISSDFTDVIYLTNTSKGYSYNFTAQLQKPMERGWTGSIAYTYGHSMSLNDGTSSTAMSNWRYAYNVDGLNNLDLARSNYDLGSRVVGYASKTVKYGRFATTVGLVYTGQSGSTLSYLYDGNINGDDLSGNTNDASLFYVPATFEEANLVAFTRDGKTVAPEQQWADFQAFVADNEYLKDNMGKVTERNGDRMPWENHFDLKIAQDIYVVKDHKLQLGIDVINVSNLLNKDWGWSYYQSNQSMNIFQRSGDPSQTPGFKFDITKMNEVEGKLKPYTVSDYGSRWKAQVSLRYSF</sequence>
<dbReference type="InterPro" id="IPR037066">
    <property type="entry name" value="Plug_dom_sf"/>
</dbReference>
<evidence type="ECO:0000256" key="2">
    <source>
        <dbReference type="ARBA" id="ARBA00022448"/>
    </source>
</evidence>
<dbReference type="InterPro" id="IPR008969">
    <property type="entry name" value="CarboxyPept-like_regulatory"/>
</dbReference>
<dbReference type="EMBL" id="CP021235">
    <property type="protein sequence ID" value="ARS36359.1"/>
    <property type="molecule type" value="Genomic_DNA"/>
</dbReference>
<evidence type="ECO:0000256" key="5">
    <source>
        <dbReference type="ARBA" id="ARBA00023136"/>
    </source>
</evidence>
<dbReference type="Proteomes" id="UP000266292">
    <property type="component" value="Chromosome"/>
</dbReference>
<keyword evidence="3 7" id="KW-1134">Transmembrane beta strand</keyword>
<evidence type="ECO:0000256" key="1">
    <source>
        <dbReference type="ARBA" id="ARBA00004571"/>
    </source>
</evidence>
<dbReference type="Gene3D" id="2.170.130.10">
    <property type="entry name" value="TonB-dependent receptor, plug domain"/>
    <property type="match status" value="1"/>
</dbReference>
<feature type="domain" description="TonB-dependent transporter Oar-like beta-barrel" evidence="9">
    <location>
        <begin position="390"/>
        <end position="1043"/>
    </location>
</feature>
<dbReference type="OrthoDB" id="9768147at2"/>
<dbReference type="GO" id="GO:0015344">
    <property type="term" value="F:siderophore uptake transmembrane transporter activity"/>
    <property type="evidence" value="ECO:0007669"/>
    <property type="project" value="TreeGrafter"/>
</dbReference>
<name>A0A1X9YU11_9BACT</name>
<dbReference type="InterPro" id="IPR012910">
    <property type="entry name" value="Plug_dom"/>
</dbReference>
<dbReference type="Gene3D" id="2.40.170.20">
    <property type="entry name" value="TonB-dependent receptor, beta-barrel domain"/>
    <property type="match status" value="1"/>
</dbReference>